<accession>A0A9P0D7T1</accession>
<dbReference type="InterPro" id="IPR036273">
    <property type="entry name" value="CRAL/TRIO_N_dom_sf"/>
</dbReference>
<dbReference type="Pfam" id="PF00650">
    <property type="entry name" value="CRAL_TRIO"/>
    <property type="match status" value="1"/>
</dbReference>
<dbReference type="EMBL" id="OV651818">
    <property type="protein sequence ID" value="CAH1111798.1"/>
    <property type="molecule type" value="Genomic_DNA"/>
</dbReference>
<dbReference type="Proteomes" id="UP001153636">
    <property type="component" value="Chromosome 6"/>
</dbReference>
<organism evidence="2 3">
    <name type="scientific">Psylliodes chrysocephalus</name>
    <dbReference type="NCBI Taxonomy" id="3402493"/>
    <lineage>
        <taxon>Eukaryota</taxon>
        <taxon>Metazoa</taxon>
        <taxon>Ecdysozoa</taxon>
        <taxon>Arthropoda</taxon>
        <taxon>Hexapoda</taxon>
        <taxon>Insecta</taxon>
        <taxon>Pterygota</taxon>
        <taxon>Neoptera</taxon>
        <taxon>Endopterygota</taxon>
        <taxon>Coleoptera</taxon>
        <taxon>Polyphaga</taxon>
        <taxon>Cucujiformia</taxon>
        <taxon>Chrysomeloidea</taxon>
        <taxon>Chrysomelidae</taxon>
        <taxon>Galerucinae</taxon>
        <taxon>Alticini</taxon>
        <taxon>Psylliodes</taxon>
    </lineage>
</organism>
<reference evidence="2" key="1">
    <citation type="submission" date="2022-01" db="EMBL/GenBank/DDBJ databases">
        <authorList>
            <person name="King R."/>
        </authorList>
    </citation>
    <scope>NUCLEOTIDE SEQUENCE</scope>
</reference>
<dbReference type="SMART" id="SM00516">
    <property type="entry name" value="SEC14"/>
    <property type="match status" value="1"/>
</dbReference>
<evidence type="ECO:0000313" key="3">
    <source>
        <dbReference type="Proteomes" id="UP001153636"/>
    </source>
</evidence>
<dbReference type="GO" id="GO:0016020">
    <property type="term" value="C:membrane"/>
    <property type="evidence" value="ECO:0007669"/>
    <property type="project" value="TreeGrafter"/>
</dbReference>
<dbReference type="GO" id="GO:1902936">
    <property type="term" value="F:phosphatidylinositol bisphosphate binding"/>
    <property type="evidence" value="ECO:0007669"/>
    <property type="project" value="TreeGrafter"/>
</dbReference>
<dbReference type="CDD" id="cd00170">
    <property type="entry name" value="SEC14"/>
    <property type="match status" value="1"/>
</dbReference>
<sequence>MSLDYKFSAKTVIGDGRTTMQLLDAIKEWIKSLNDKDVPHFIQDELVVLFLTCLDNNIDVTKNSIIAFYKLRKEAPDIFDGRIVCNEDIILALNTMTMIMIPTRTSSNDVILLFKLNDSNYKNFDAISTMKLCFMLMDLTYHGSPPNGLILLVDTEMFGFKHMARLKMDALKKFFTFLQEALPLKLTGFHFLNSNFVLRTLWSMVKVFIKDDVLLKFFLHEPDPKQEQLFKYIPRECLPREYGGDLPGITILQDLTVRKLKANQEFWNKEEALRKEFSLILM</sequence>
<evidence type="ECO:0000259" key="1">
    <source>
        <dbReference type="PROSITE" id="PS50191"/>
    </source>
</evidence>
<dbReference type="InterPro" id="IPR001251">
    <property type="entry name" value="CRAL-TRIO_dom"/>
</dbReference>
<dbReference type="PANTHER" id="PTHR10174:SF213">
    <property type="entry name" value="CRAL-TRIO DOMAIN-CONTAINING PROTEIN"/>
    <property type="match status" value="1"/>
</dbReference>
<dbReference type="OrthoDB" id="1434354at2759"/>
<evidence type="ECO:0000313" key="2">
    <source>
        <dbReference type="EMBL" id="CAH1111798.1"/>
    </source>
</evidence>
<dbReference type="AlphaFoldDB" id="A0A9P0D7T1"/>
<dbReference type="PANTHER" id="PTHR10174">
    <property type="entry name" value="ALPHA-TOCOPHEROL TRANSFER PROTEIN-RELATED"/>
    <property type="match status" value="1"/>
</dbReference>
<dbReference type="SUPFAM" id="SSF52087">
    <property type="entry name" value="CRAL/TRIO domain"/>
    <property type="match status" value="1"/>
</dbReference>
<dbReference type="Gene3D" id="3.40.525.10">
    <property type="entry name" value="CRAL-TRIO lipid binding domain"/>
    <property type="match status" value="1"/>
</dbReference>
<protein>
    <recommendedName>
        <fullName evidence="1">CRAL-TRIO domain-containing protein</fullName>
    </recommendedName>
</protein>
<keyword evidence="3" id="KW-1185">Reference proteome</keyword>
<gene>
    <name evidence="2" type="ORF">PSYICH_LOCUS12873</name>
</gene>
<proteinExistence type="predicted"/>
<dbReference type="InterPro" id="IPR036865">
    <property type="entry name" value="CRAL-TRIO_dom_sf"/>
</dbReference>
<dbReference type="PROSITE" id="PS50191">
    <property type="entry name" value="CRAL_TRIO"/>
    <property type="match status" value="1"/>
</dbReference>
<dbReference type="SUPFAM" id="SSF46938">
    <property type="entry name" value="CRAL/TRIO N-terminal domain"/>
    <property type="match status" value="1"/>
</dbReference>
<feature type="domain" description="CRAL-TRIO" evidence="1">
    <location>
        <begin position="143"/>
        <end position="250"/>
    </location>
</feature>
<name>A0A9P0D7T1_9CUCU</name>